<feature type="compositionally biased region" description="Polar residues" evidence="1">
    <location>
        <begin position="1"/>
        <end position="27"/>
    </location>
</feature>
<dbReference type="RefSeq" id="WP_162085018.1">
    <property type="nucleotide sequence ID" value="NZ_AP021881.1"/>
</dbReference>
<dbReference type="KEGG" id="sniv:SFSGTM_19230"/>
<feature type="region of interest" description="Disordered" evidence="1">
    <location>
        <begin position="92"/>
        <end position="112"/>
    </location>
</feature>
<feature type="compositionally biased region" description="Polar residues" evidence="1">
    <location>
        <begin position="56"/>
        <end position="74"/>
    </location>
</feature>
<feature type="domain" description="Flagellar hook-length control protein-like C-terminal" evidence="2">
    <location>
        <begin position="231"/>
        <end position="313"/>
    </location>
</feature>
<dbReference type="PANTHER" id="PTHR37533:SF2">
    <property type="entry name" value="FLAGELLAR HOOK-LENGTH CONTROL PROTEIN"/>
    <property type="match status" value="1"/>
</dbReference>
<proteinExistence type="predicted"/>
<dbReference type="InterPro" id="IPR052563">
    <property type="entry name" value="FliK"/>
</dbReference>
<keyword evidence="4" id="KW-1185">Reference proteome</keyword>
<dbReference type="InterPro" id="IPR021136">
    <property type="entry name" value="Flagellar_hook_control-like_C"/>
</dbReference>
<dbReference type="CDD" id="cd17470">
    <property type="entry name" value="T3SS_Flik_C"/>
    <property type="match status" value="1"/>
</dbReference>
<sequence>MTITVKPITPTQQSANADNKVSDNSSPDVPFGHVLAKEVAQHQPTKSNDANKKSADQNTKSADATDSANQPQTPAQLSSEMLAMMGIQQVPSTGASATPTLPSADSNSISTSNGIGKKITSLTDKLAPTNSNLSATTTLPNTDKSAALAGLADDKSSAKLTGKTDPATFSDLLKSAESTKERMTVTQADLPTIPQIQTSATNLVASNPGMIINDKISARVGTPAWDQSLSQKIVWMSNNAQQTASLTLNPPDLGPLQIVLSVNNDQANATFIAAQPEVRLAIEAAMPKLREMMSDAGIQLGQANVSSGNTPQQNNSQQNSPASNNSQPLHSIEDNISLNTTHRSANITTGLGLVNTFA</sequence>
<dbReference type="PANTHER" id="PTHR37533">
    <property type="entry name" value="FLAGELLAR HOOK-LENGTH CONTROL PROTEIN"/>
    <property type="match status" value="1"/>
</dbReference>
<evidence type="ECO:0000313" key="4">
    <source>
        <dbReference type="Proteomes" id="UP000463939"/>
    </source>
</evidence>
<evidence type="ECO:0000256" key="1">
    <source>
        <dbReference type="SAM" id="MobiDB-lite"/>
    </source>
</evidence>
<protein>
    <recommendedName>
        <fullName evidence="2">Flagellar hook-length control protein-like C-terminal domain-containing protein</fullName>
    </recommendedName>
</protein>
<name>A0A809RI69_9PROT</name>
<dbReference type="Gene3D" id="3.30.750.140">
    <property type="match status" value="1"/>
</dbReference>
<gene>
    <name evidence="3" type="ORF">SFSGTM_19230</name>
</gene>
<dbReference type="InterPro" id="IPR038610">
    <property type="entry name" value="FliK-like_C_sf"/>
</dbReference>
<feature type="region of interest" description="Disordered" evidence="1">
    <location>
        <begin position="302"/>
        <end position="330"/>
    </location>
</feature>
<dbReference type="Pfam" id="PF02120">
    <property type="entry name" value="Flg_hook"/>
    <property type="match status" value="1"/>
</dbReference>
<dbReference type="Proteomes" id="UP000463939">
    <property type="component" value="Chromosome"/>
</dbReference>
<evidence type="ECO:0000259" key="2">
    <source>
        <dbReference type="Pfam" id="PF02120"/>
    </source>
</evidence>
<feature type="region of interest" description="Disordered" evidence="1">
    <location>
        <begin position="1"/>
        <end position="74"/>
    </location>
</feature>
<feature type="compositionally biased region" description="Low complexity" evidence="1">
    <location>
        <begin position="306"/>
        <end position="328"/>
    </location>
</feature>
<dbReference type="EMBL" id="AP021881">
    <property type="protein sequence ID" value="BBP01215.1"/>
    <property type="molecule type" value="Genomic_DNA"/>
</dbReference>
<accession>A0A809RI69</accession>
<organism evidence="3 4">
    <name type="scientific">Sulfuriferula nivalis</name>
    <dbReference type="NCBI Taxonomy" id="2675298"/>
    <lineage>
        <taxon>Bacteria</taxon>
        <taxon>Pseudomonadati</taxon>
        <taxon>Pseudomonadota</taxon>
        <taxon>Betaproteobacteria</taxon>
        <taxon>Nitrosomonadales</taxon>
        <taxon>Sulfuricellaceae</taxon>
        <taxon>Sulfuriferula</taxon>
    </lineage>
</organism>
<reference evidence="4" key="1">
    <citation type="submission" date="2019-11" db="EMBL/GenBank/DDBJ databases">
        <title>Isolation and characterization of a novel species in the genus Sulfuriferula.</title>
        <authorList>
            <person name="Mochizuki J."/>
            <person name="Kojima H."/>
            <person name="Fukui M."/>
        </authorList>
    </citation>
    <scope>NUCLEOTIDE SEQUENCE [LARGE SCALE GENOMIC DNA]</scope>
    <source>
        <strain evidence="4">SGTM</strain>
    </source>
</reference>
<dbReference type="AlphaFoldDB" id="A0A809RI69"/>
<evidence type="ECO:0000313" key="3">
    <source>
        <dbReference type="EMBL" id="BBP01215.1"/>
    </source>
</evidence>